<evidence type="ECO:0000256" key="1">
    <source>
        <dbReference type="SAM" id="SignalP"/>
    </source>
</evidence>
<organism evidence="2 3">
    <name type="scientific">Paenibacillus aquistagni</name>
    <dbReference type="NCBI Taxonomy" id="1852522"/>
    <lineage>
        <taxon>Bacteria</taxon>
        <taxon>Bacillati</taxon>
        <taxon>Bacillota</taxon>
        <taxon>Bacilli</taxon>
        <taxon>Bacillales</taxon>
        <taxon>Paenibacillaceae</taxon>
        <taxon>Paenibacillus</taxon>
    </lineage>
</organism>
<dbReference type="SUPFAM" id="SSF53850">
    <property type="entry name" value="Periplasmic binding protein-like II"/>
    <property type="match status" value="1"/>
</dbReference>
<dbReference type="STRING" id="1852522.SAMN06295960_4447"/>
<feature type="signal peptide" evidence="1">
    <location>
        <begin position="1"/>
        <end position="23"/>
    </location>
</feature>
<dbReference type="PANTHER" id="PTHR43649">
    <property type="entry name" value="ARABINOSE-BINDING PROTEIN-RELATED"/>
    <property type="match status" value="1"/>
</dbReference>
<keyword evidence="1" id="KW-0732">Signal</keyword>
<protein>
    <submittedName>
        <fullName evidence="2">Carbohydrate ABC transporter substrate-binding protein, CUT1 family</fullName>
    </submittedName>
</protein>
<sequence length="446" mass="49824">MKKKALFLMVTILLLLSACGGNATPSEQKESASNAKGQVDINISVSRKNPFLESAARKFEEQHPNIKIHIKENIAVTEVNGSGGMTAAVSALDVEKYIQTVTTEILAGKASDIILMDSLPQDKLVQKNALVNLYDWMDKDESFKKSDYYDNIMTAAQNEDGLYGLPLNFYLEGMLSGNAKLLKEANITIDDEHWTWNQFKDIAKQLKESAGEDVKVLNNAFPGTLLVDFIEANYVKLINNGQPNFDSDMFRGMMEQVKSMFDEGILTEEFTYDQDTALFSQGGFTEPGTAVNDLLREDTVFYKKPTYDGQSNGVSYRSGMTLAINSKSKVQQESWEFLKFLLSDEMQSSSELAGYPILQAQAEAKLENTRKSMEEGQGFSEAETKRLEEGMKQVKQMLEQAGTKVDSDMKIIMTAMTEFNAFMSGQKSAEDVSKLIQNKVNTYLNE</sequence>
<reference evidence="2 3" key="1">
    <citation type="submission" date="2017-04" db="EMBL/GenBank/DDBJ databases">
        <authorList>
            <person name="Afonso C.L."/>
            <person name="Miller P.J."/>
            <person name="Scott M.A."/>
            <person name="Spackman E."/>
            <person name="Goraichik I."/>
            <person name="Dimitrov K.M."/>
            <person name="Suarez D.L."/>
            <person name="Swayne D.E."/>
        </authorList>
    </citation>
    <scope>NUCLEOTIDE SEQUENCE [LARGE SCALE GENOMIC DNA]</scope>
    <source>
        <strain evidence="2 3">11</strain>
    </source>
</reference>
<dbReference type="PANTHER" id="PTHR43649:SF12">
    <property type="entry name" value="DIACETYLCHITOBIOSE BINDING PROTEIN DASA"/>
    <property type="match status" value="1"/>
</dbReference>
<dbReference type="Pfam" id="PF01547">
    <property type="entry name" value="SBP_bac_1"/>
    <property type="match status" value="1"/>
</dbReference>
<dbReference type="Gene3D" id="3.40.190.10">
    <property type="entry name" value="Periplasmic binding protein-like II"/>
    <property type="match status" value="1"/>
</dbReference>
<dbReference type="InterPro" id="IPR050490">
    <property type="entry name" value="Bact_solute-bd_prot1"/>
</dbReference>
<gene>
    <name evidence="2" type="ORF">SAMN06295960_4447</name>
</gene>
<dbReference type="InterPro" id="IPR006059">
    <property type="entry name" value="SBP"/>
</dbReference>
<evidence type="ECO:0000313" key="2">
    <source>
        <dbReference type="EMBL" id="SMG57505.1"/>
    </source>
</evidence>
<name>A0A1X7LUK0_9BACL</name>
<feature type="chain" id="PRO_5013367330" evidence="1">
    <location>
        <begin position="24"/>
        <end position="446"/>
    </location>
</feature>
<evidence type="ECO:0000313" key="3">
    <source>
        <dbReference type="Proteomes" id="UP000193834"/>
    </source>
</evidence>
<dbReference type="PROSITE" id="PS51257">
    <property type="entry name" value="PROKAR_LIPOPROTEIN"/>
    <property type="match status" value="1"/>
</dbReference>
<proteinExistence type="predicted"/>
<dbReference type="AlphaFoldDB" id="A0A1X7LUK0"/>
<dbReference type="OrthoDB" id="1992988at2"/>
<dbReference type="EMBL" id="FXAZ01000008">
    <property type="protein sequence ID" value="SMG57505.1"/>
    <property type="molecule type" value="Genomic_DNA"/>
</dbReference>
<dbReference type="Proteomes" id="UP000193834">
    <property type="component" value="Unassembled WGS sequence"/>
</dbReference>
<keyword evidence="3" id="KW-1185">Reference proteome</keyword>
<accession>A0A1X7LUK0</accession>
<dbReference type="RefSeq" id="WP_085498168.1">
    <property type="nucleotide sequence ID" value="NZ_FXAZ01000008.1"/>
</dbReference>